<accession>A0A5J4N8N2</accession>
<proteinExistence type="predicted"/>
<name>A0A5J4N8N2_9TREM</name>
<dbReference type="Proteomes" id="UP000324629">
    <property type="component" value="Unassembled WGS sequence"/>
</dbReference>
<keyword evidence="2" id="KW-1185">Reference proteome</keyword>
<reference evidence="1 2" key="1">
    <citation type="journal article" date="2019" name="Gigascience">
        <title>Whole-genome sequence of the oriental lung fluke Paragonimus westermani.</title>
        <authorList>
            <person name="Oey H."/>
            <person name="Zakrzewski M."/>
            <person name="Narain K."/>
            <person name="Devi K.R."/>
            <person name="Agatsuma T."/>
            <person name="Nawaratna S."/>
            <person name="Gobert G.N."/>
            <person name="Jones M.K."/>
            <person name="Ragan M.A."/>
            <person name="McManus D.P."/>
            <person name="Krause L."/>
        </authorList>
    </citation>
    <scope>NUCLEOTIDE SEQUENCE [LARGE SCALE GENOMIC DNA]</scope>
    <source>
        <strain evidence="1 2">IND2009</strain>
    </source>
</reference>
<gene>
    <name evidence="1" type="ORF">DEA37_0006202</name>
</gene>
<dbReference type="EMBL" id="QNGE01005763">
    <property type="protein sequence ID" value="KAA3671813.1"/>
    <property type="molecule type" value="Genomic_DNA"/>
</dbReference>
<protein>
    <recommendedName>
        <fullName evidence="3">Reverse transcriptase domain-containing protein</fullName>
    </recommendedName>
</protein>
<evidence type="ECO:0008006" key="3">
    <source>
        <dbReference type="Google" id="ProtNLM"/>
    </source>
</evidence>
<evidence type="ECO:0000313" key="2">
    <source>
        <dbReference type="Proteomes" id="UP000324629"/>
    </source>
</evidence>
<sequence>MKGRNCLLGFLSIENQCLAKKVTAILADHYLANVWLPLRSQLRLMMMMMMMMMMMIDETQLAFWAMRNDTAPGLDGVTTLDMKSYSIGVFTGYLNLLYLLASPPAHLLDARIKLPPKCVKPMKPTDFRPITNASVIVRCLHKVIARRWSSRLKSATLQVAFIQRDGCL</sequence>
<comment type="caution">
    <text evidence="1">The sequence shown here is derived from an EMBL/GenBank/DDBJ whole genome shotgun (WGS) entry which is preliminary data.</text>
</comment>
<evidence type="ECO:0000313" key="1">
    <source>
        <dbReference type="EMBL" id="KAA3671813.1"/>
    </source>
</evidence>
<organism evidence="1 2">
    <name type="scientific">Paragonimus westermani</name>
    <dbReference type="NCBI Taxonomy" id="34504"/>
    <lineage>
        <taxon>Eukaryota</taxon>
        <taxon>Metazoa</taxon>
        <taxon>Spiralia</taxon>
        <taxon>Lophotrochozoa</taxon>
        <taxon>Platyhelminthes</taxon>
        <taxon>Trematoda</taxon>
        <taxon>Digenea</taxon>
        <taxon>Plagiorchiida</taxon>
        <taxon>Troglotremata</taxon>
        <taxon>Troglotrematidae</taxon>
        <taxon>Paragonimus</taxon>
    </lineage>
</organism>
<dbReference type="AlphaFoldDB" id="A0A5J4N8N2"/>